<dbReference type="GO" id="GO:0006310">
    <property type="term" value="P:DNA recombination"/>
    <property type="evidence" value="ECO:0000318"/>
    <property type="project" value="GO_Central"/>
</dbReference>
<evidence type="ECO:0000259" key="5">
    <source>
        <dbReference type="SMART" id="SM00382"/>
    </source>
</evidence>
<dbReference type="InParanoid" id="A9WGW5"/>
<dbReference type="STRING" id="324602.Caur_0824"/>
<protein>
    <recommendedName>
        <fullName evidence="3">ATP-dependent RecD2 DNA helicase</fullName>
        <ecNumber evidence="3">5.6.2.3</ecNumber>
    </recommendedName>
    <alternativeName>
        <fullName evidence="3">DNA 5'-3' helicase subunit RecD2</fullName>
    </alternativeName>
</protein>
<accession>A9WGW5</accession>
<dbReference type="SUPFAM" id="SSF52540">
    <property type="entry name" value="P-loop containing nucleoside triphosphate hydrolases"/>
    <property type="match status" value="1"/>
</dbReference>
<dbReference type="Pfam" id="PF14520">
    <property type="entry name" value="HHH_5"/>
    <property type="match status" value="1"/>
</dbReference>
<dbReference type="NCBIfam" id="TIGR01448">
    <property type="entry name" value="recD_rel"/>
    <property type="match status" value="1"/>
</dbReference>
<keyword evidence="2 3" id="KW-0067">ATP-binding</keyword>
<dbReference type="HOGENOM" id="CLU_007524_0_3_0"/>
<keyword evidence="3" id="KW-0378">Hydrolase</keyword>
<dbReference type="Pfam" id="PF23139">
    <property type="entry name" value="OB_YrrC"/>
    <property type="match status" value="1"/>
</dbReference>
<dbReference type="PANTHER" id="PTHR43788:SF6">
    <property type="entry name" value="DNA HELICASE B"/>
    <property type="match status" value="1"/>
</dbReference>
<dbReference type="InterPro" id="IPR050534">
    <property type="entry name" value="Coronavir_polyprotein_1ab"/>
</dbReference>
<evidence type="ECO:0000256" key="2">
    <source>
        <dbReference type="ARBA" id="ARBA00022840"/>
    </source>
</evidence>
<evidence type="ECO:0000313" key="7">
    <source>
        <dbReference type="Proteomes" id="UP000002008"/>
    </source>
</evidence>
<dbReference type="PATRIC" id="fig|324602.8.peg.937"/>
<dbReference type="InterPro" id="IPR041451">
    <property type="entry name" value="RecD2_SH13"/>
</dbReference>
<dbReference type="Pfam" id="PF14490">
    <property type="entry name" value="HHH_RecD2"/>
    <property type="match status" value="1"/>
</dbReference>
<dbReference type="PANTHER" id="PTHR43788">
    <property type="entry name" value="DNA2/NAM7 HELICASE FAMILY MEMBER"/>
    <property type="match status" value="1"/>
</dbReference>
<comment type="catalytic activity">
    <reaction evidence="3">
        <text>ATP + H2O = ADP + phosphate + H(+)</text>
        <dbReference type="Rhea" id="RHEA:13065"/>
        <dbReference type="ChEBI" id="CHEBI:15377"/>
        <dbReference type="ChEBI" id="CHEBI:15378"/>
        <dbReference type="ChEBI" id="CHEBI:30616"/>
        <dbReference type="ChEBI" id="CHEBI:43474"/>
        <dbReference type="ChEBI" id="CHEBI:456216"/>
        <dbReference type="EC" id="5.6.2.3"/>
    </reaction>
</comment>
<dbReference type="GO" id="GO:0017116">
    <property type="term" value="F:single-stranded DNA helicase activity"/>
    <property type="evidence" value="ECO:0000318"/>
    <property type="project" value="GO_Central"/>
</dbReference>
<dbReference type="GO" id="GO:0003677">
    <property type="term" value="F:DNA binding"/>
    <property type="evidence" value="ECO:0007669"/>
    <property type="project" value="UniProtKB-UniRule"/>
</dbReference>
<feature type="domain" description="Helix-hairpin-helix DNA-binding motif class 1" evidence="4">
    <location>
        <begin position="118"/>
        <end position="137"/>
    </location>
</feature>
<keyword evidence="1 3" id="KW-0547">Nucleotide-binding</keyword>
<dbReference type="InterPro" id="IPR029493">
    <property type="entry name" value="RecD2-like_HHH"/>
</dbReference>
<comment type="similarity">
    <text evidence="3">Belongs to the RecD family. RecD2 subfamily.</text>
</comment>
<keyword evidence="3 6" id="KW-0347">Helicase</keyword>
<dbReference type="GO" id="GO:0006281">
    <property type="term" value="P:DNA repair"/>
    <property type="evidence" value="ECO:0007669"/>
    <property type="project" value="InterPro"/>
</dbReference>
<keyword evidence="3" id="KW-0413">Isomerase</keyword>
<dbReference type="InterPro" id="IPR003593">
    <property type="entry name" value="AAA+_ATPase"/>
</dbReference>
<feature type="domain" description="AAA+ ATPase" evidence="5">
    <location>
        <begin position="343"/>
        <end position="464"/>
    </location>
</feature>
<organism evidence="6 7">
    <name type="scientific">Chloroflexus aurantiacus (strain ATCC 29366 / DSM 635 / J-10-fl)</name>
    <dbReference type="NCBI Taxonomy" id="324602"/>
    <lineage>
        <taxon>Bacteria</taxon>
        <taxon>Bacillati</taxon>
        <taxon>Chloroflexota</taxon>
        <taxon>Chloroflexia</taxon>
        <taxon>Chloroflexales</taxon>
        <taxon>Chloroflexineae</taxon>
        <taxon>Chloroflexaceae</taxon>
        <taxon>Chloroflexus</taxon>
    </lineage>
</organism>
<dbReference type="Pfam" id="PF13245">
    <property type="entry name" value="AAA_19"/>
    <property type="match status" value="1"/>
</dbReference>
<dbReference type="GO" id="GO:0005524">
    <property type="term" value="F:ATP binding"/>
    <property type="evidence" value="ECO:0007669"/>
    <property type="project" value="UniProtKB-UniRule"/>
</dbReference>
<dbReference type="InterPro" id="IPR027417">
    <property type="entry name" value="P-loop_NTPase"/>
</dbReference>
<dbReference type="SMART" id="SM00382">
    <property type="entry name" value="AAA"/>
    <property type="match status" value="1"/>
</dbReference>
<comment type="function">
    <text evidence="3">DNA-dependent ATPase and ATP-dependent 5'-3' DNA helicase. Has no activity on blunt DNA or DNA with 3'-overhangs, requires at least 10 bases of 5'-ssDNA for helicase activity.</text>
</comment>
<dbReference type="Gene3D" id="3.40.50.300">
    <property type="entry name" value="P-loop containing nucleotide triphosphate hydrolases"/>
    <property type="match status" value="2"/>
</dbReference>
<dbReference type="HAMAP" id="MF_01488">
    <property type="entry name" value="RecD2"/>
    <property type="match status" value="1"/>
</dbReference>
<dbReference type="GO" id="GO:0009338">
    <property type="term" value="C:exodeoxyribonuclease V complex"/>
    <property type="evidence" value="ECO:0000318"/>
    <property type="project" value="GO_Central"/>
</dbReference>
<dbReference type="GO" id="GO:0043139">
    <property type="term" value="F:5'-3' DNA helicase activity"/>
    <property type="evidence" value="ECO:0007669"/>
    <property type="project" value="UniProtKB-UniRule"/>
</dbReference>
<dbReference type="Pfam" id="PF18335">
    <property type="entry name" value="SH3_13"/>
    <property type="match status" value="1"/>
</dbReference>
<evidence type="ECO:0000256" key="1">
    <source>
        <dbReference type="ARBA" id="ARBA00022741"/>
    </source>
</evidence>
<dbReference type="CDD" id="cd18809">
    <property type="entry name" value="SF1_C_RecD"/>
    <property type="match status" value="1"/>
</dbReference>
<dbReference type="Gene3D" id="1.10.150.20">
    <property type="entry name" value="5' to 3' exonuclease, C-terminal subdomain"/>
    <property type="match status" value="1"/>
</dbReference>
<dbReference type="SUPFAM" id="SSF47781">
    <property type="entry name" value="RuvA domain 2-like"/>
    <property type="match status" value="1"/>
</dbReference>
<dbReference type="AlphaFoldDB" id="A9WGW5"/>
<sequence length="725" mass="79481">MQQLDGTLERITFQSESDGYTVAQLRPLGKRHTVTIVGNLPGVQPGEQLSLEGEWRDHPTHGRQFHVQRYRSRLPATVDGIRRYLGSGLIKGVGPVLAKRITETFGKYTLEVLDREPERLSEVPGLGRKKAVLIAEAWRAQQRIKDLMLLLQDLGLPTGVAVRIYRHYGDDALRVVQQEPYRLADEVDGVGFRTADAIAAGLGIARDDPQRIAAGLRYTLAQASDEGHCYLPAGELTRRAASLLSVTTAAVTDVFTQMVATNQLWRDPIVADPDPDRYPIYLPPLAFAEIGVANAIRRLIQQRSSLAARYAPSRWNLVFAHLAERRGINLSDQQRRAVQTALTTPVMLLTGGPGTGKTTSLRALVMLLQARGYRPLLAAPTGRAARRLSEATGLEARTIHRLLEYGPDGTFRRNAEYPLDCDLLVIDEASMLDIVLANQLLKAIPAGAHLVIVGDADQLPSVGPGRVLGDVIESGVVPRVHLDAIFRQAAGSGIAANARRINEGHLPEWGAHDDFYFFAAATPERCAALTVELVVERIPRRFGFDPRRDIQVLSPTHKGVAGVAALNAALQAALNPPRPGVAEYHSGATIFRVGDRVIQQRNDYDRDVYNGDVGEIVAVDPTGPTVMVRFEDGRTIRYNGLDLDDLTLAYALSVHKSQGSEYPVVVLPLLLSHQPLLQRNLIYTAVTRARQLVVIVGDRRAVEVAIAAANVERRYTGLSIRLGRT</sequence>
<dbReference type="eggNOG" id="COG0507">
    <property type="taxonomic scope" value="Bacteria"/>
</dbReference>
<dbReference type="EnsemblBacteria" id="ABY34060">
    <property type="protein sequence ID" value="ABY34060"/>
    <property type="gene ID" value="Caur_0824"/>
</dbReference>
<dbReference type="GO" id="GO:0016887">
    <property type="term" value="F:ATP hydrolysis activity"/>
    <property type="evidence" value="ECO:0007669"/>
    <property type="project" value="RHEA"/>
</dbReference>
<gene>
    <name evidence="3" type="primary">recD2</name>
    <name evidence="6" type="ordered locus">Caur_0824</name>
</gene>
<dbReference type="InterPro" id="IPR027785">
    <property type="entry name" value="UvrD-like_helicase_C"/>
</dbReference>
<dbReference type="Proteomes" id="UP000002008">
    <property type="component" value="Chromosome"/>
</dbReference>
<evidence type="ECO:0000313" key="6">
    <source>
        <dbReference type="EMBL" id="ABY34060.1"/>
    </source>
</evidence>
<feature type="domain" description="Helix-hairpin-helix DNA-binding motif class 1" evidence="4">
    <location>
        <begin position="182"/>
        <end position="201"/>
    </location>
</feature>
<evidence type="ECO:0000259" key="4">
    <source>
        <dbReference type="SMART" id="SM00278"/>
    </source>
</evidence>
<dbReference type="SMART" id="SM00278">
    <property type="entry name" value="HhH1"/>
    <property type="match status" value="2"/>
</dbReference>
<dbReference type="InterPro" id="IPR006345">
    <property type="entry name" value="RecD2"/>
</dbReference>
<name>A9WGW5_CHLAA</name>
<dbReference type="RefSeq" id="WP_012256716.1">
    <property type="nucleotide sequence ID" value="NC_010175.1"/>
</dbReference>
<dbReference type="InterPro" id="IPR055446">
    <property type="entry name" value="RecD2_N_OB"/>
</dbReference>
<dbReference type="Gene3D" id="1.10.10.2220">
    <property type="match status" value="1"/>
</dbReference>
<dbReference type="KEGG" id="cau:Caur_0824"/>
<dbReference type="InterPro" id="IPR003583">
    <property type="entry name" value="Hlx-hairpin-Hlx_DNA-bd_motif"/>
</dbReference>
<keyword evidence="7" id="KW-1185">Reference proteome</keyword>
<dbReference type="Gene3D" id="2.30.30.940">
    <property type="match status" value="1"/>
</dbReference>
<feature type="binding site" evidence="3">
    <location>
        <begin position="354"/>
        <end position="358"/>
    </location>
    <ligand>
        <name>ATP</name>
        <dbReference type="ChEBI" id="CHEBI:30616"/>
    </ligand>
</feature>
<dbReference type="FunCoup" id="A9WGW5">
    <property type="interactions" value="157"/>
</dbReference>
<dbReference type="Pfam" id="PF13538">
    <property type="entry name" value="UvrD_C_2"/>
    <property type="match status" value="1"/>
</dbReference>
<dbReference type="CDD" id="cd17933">
    <property type="entry name" value="DEXSc_RecD-like"/>
    <property type="match status" value="1"/>
</dbReference>
<proteinExistence type="inferred from homology"/>
<dbReference type="EC" id="5.6.2.3" evidence="3"/>
<dbReference type="EMBL" id="CP000909">
    <property type="protein sequence ID" value="ABY34060.1"/>
    <property type="molecule type" value="Genomic_DNA"/>
</dbReference>
<reference evidence="7" key="1">
    <citation type="journal article" date="2011" name="BMC Genomics">
        <title>Complete genome sequence of the filamentous anoxygenic phototrophic bacterium Chloroflexus aurantiacus.</title>
        <authorList>
            <person name="Tang K.H."/>
            <person name="Barry K."/>
            <person name="Chertkov O."/>
            <person name="Dalin E."/>
            <person name="Han C.S."/>
            <person name="Hauser L.J."/>
            <person name="Honchak B.M."/>
            <person name="Karbach L.E."/>
            <person name="Land M.L."/>
            <person name="Lapidus A."/>
            <person name="Larimer F.W."/>
            <person name="Mikhailova N."/>
            <person name="Pitluck S."/>
            <person name="Pierson B.K."/>
            <person name="Blankenship R.E."/>
        </authorList>
    </citation>
    <scope>NUCLEOTIDE SEQUENCE [LARGE SCALE GENOMIC DNA]</scope>
    <source>
        <strain evidence="7">ATCC 29366 / DSM 635 / J-10-fl</strain>
    </source>
</reference>
<evidence type="ECO:0000256" key="3">
    <source>
        <dbReference type="HAMAP-Rule" id="MF_01488"/>
    </source>
</evidence>
<dbReference type="InterPro" id="IPR010994">
    <property type="entry name" value="RuvA_2-like"/>
</dbReference>
<keyword evidence="3" id="KW-0238">DNA-binding</keyword>